<dbReference type="NCBIfam" id="NF010681">
    <property type="entry name" value="PRK14081.1"/>
    <property type="match status" value="1"/>
</dbReference>
<dbReference type="OrthoDB" id="1925648at2"/>
<feature type="domain" description="Two component regulator three Y" evidence="1">
    <location>
        <begin position="414"/>
        <end position="472"/>
    </location>
</feature>
<accession>A0A174HPT0</accession>
<evidence type="ECO:0000259" key="1">
    <source>
        <dbReference type="Pfam" id="PF07495"/>
    </source>
</evidence>
<dbReference type="RefSeq" id="WP_055266540.1">
    <property type="nucleotide sequence ID" value="NZ_CABIXQ010000015.1"/>
</dbReference>
<dbReference type="AlphaFoldDB" id="A0A174HPT0"/>
<proteinExistence type="predicted"/>
<dbReference type="Proteomes" id="UP000095594">
    <property type="component" value="Unassembled WGS sequence"/>
</dbReference>
<feature type="domain" description="Two component regulator three Y" evidence="1">
    <location>
        <begin position="509"/>
        <end position="570"/>
    </location>
</feature>
<feature type="domain" description="Two component regulator three Y" evidence="1">
    <location>
        <begin position="219"/>
        <end position="278"/>
    </location>
</feature>
<feature type="domain" description="Two component regulator three Y" evidence="1">
    <location>
        <begin position="122"/>
        <end position="185"/>
    </location>
</feature>
<dbReference type="InterPro" id="IPR011123">
    <property type="entry name" value="Y_Y_Y"/>
</dbReference>
<evidence type="ECO:0000313" key="3">
    <source>
        <dbReference type="Proteomes" id="UP000095594"/>
    </source>
</evidence>
<feature type="domain" description="Two component regulator three Y" evidence="1">
    <location>
        <begin position="29"/>
        <end position="91"/>
    </location>
</feature>
<organism evidence="2 3">
    <name type="scientific">Clostridium disporicum</name>
    <dbReference type="NCBI Taxonomy" id="84024"/>
    <lineage>
        <taxon>Bacteria</taxon>
        <taxon>Bacillati</taxon>
        <taxon>Bacillota</taxon>
        <taxon>Clostridia</taxon>
        <taxon>Eubacteriales</taxon>
        <taxon>Clostridiaceae</taxon>
        <taxon>Clostridium</taxon>
    </lineage>
</organism>
<dbReference type="Pfam" id="PF07495">
    <property type="entry name" value="Y_Y_Y"/>
    <property type="match status" value="5"/>
</dbReference>
<evidence type="ECO:0000313" key="2">
    <source>
        <dbReference type="EMBL" id="CUO75297.1"/>
    </source>
</evidence>
<gene>
    <name evidence="2" type="ORF">ERS852471_02212</name>
</gene>
<name>A0A174HPT0_9CLOT</name>
<protein>
    <submittedName>
        <fullName evidence="2">Triple tyrosine motif-containing protein</fullName>
    </submittedName>
</protein>
<dbReference type="EMBL" id="CYZX01000015">
    <property type="protein sequence ID" value="CUO75297.1"/>
    <property type="molecule type" value="Genomic_DNA"/>
</dbReference>
<sequence>MKELLLDFDNKGPIYVNNDINIEANLNIKDDIEYKFIEGYNKVWTPIQDFSEKKICKWTPKNSGKHMILVQGKVKGSTKPYDYSARLEFDIIEDSKLIENVDIDKNKVTVGDKVLINVKGREELLLYRFWLKNKDEWEILNDYSTDNKYTFTATEPGNKEILVECKKVDSTNNVDDYIRLKIDVKGLEVIEITDFKFLSHKMIVNEELIFKVETNHEENRPLLYKFVKINKEGKYTCVQDFSSKSIVSFKEEVEGEYKLLCYVRDIFSNKEYDDRALIVYDVMPYEKIKIRNFKADIESPQVTGTRINLEALVDGGRELVYRYIIEGPVSEDSGYIRSNRYLWEPSEEGKYNITLKVKDISFKGDYESINSIGYQVDKKGDRPVRIVEVKCDKGRAALVNQPFNINVKCEGGCKALYKFIVYKDGIQKEEMDYIKNNWINFVPKEKGEYEVEVRVKDLYSIKDFDSSTSIYIKCNDYIPANIDYVLTNNKEIYLVNDTIEMEAIIQNTTDTVVRFVTKINGQDVEDTGYVENKAIRVKPKCPGKYAFSIYAKNIKSTEEYDSKREVIIYVKDVMPVNSTKVVANKKEIKVGEEVTFEVTSKGGKNVCYEFYMMKENNWVLVQEYSKKNYYTFLPFSKGQYRLLVLSKSFYKKVNYEDYESITFNIV</sequence>
<reference evidence="2 3" key="1">
    <citation type="submission" date="2015-09" db="EMBL/GenBank/DDBJ databases">
        <authorList>
            <consortium name="Pathogen Informatics"/>
        </authorList>
    </citation>
    <scope>NUCLEOTIDE SEQUENCE [LARGE SCALE GENOMIC DNA]</scope>
    <source>
        <strain evidence="2 3">2789STDY5834856</strain>
    </source>
</reference>